<dbReference type="AlphaFoldDB" id="A0A1Y2GGZ2"/>
<dbReference type="InParanoid" id="A0A1Y2GGZ2"/>
<dbReference type="GeneID" id="33566754"/>
<comment type="caution">
    <text evidence="1">The sequence shown here is derived from an EMBL/GenBank/DDBJ whole genome shotgun (WGS) entry which is preliminary data.</text>
</comment>
<evidence type="ECO:0000313" key="2">
    <source>
        <dbReference type="Proteomes" id="UP000193648"/>
    </source>
</evidence>
<dbReference type="Proteomes" id="UP000193648">
    <property type="component" value="Unassembled WGS sequence"/>
</dbReference>
<name>A0A1Y2GGZ2_9FUNG</name>
<reference evidence="1 2" key="1">
    <citation type="submission" date="2016-07" db="EMBL/GenBank/DDBJ databases">
        <title>Pervasive Adenine N6-methylation of Active Genes in Fungi.</title>
        <authorList>
            <consortium name="DOE Joint Genome Institute"/>
            <person name="Mondo S.J."/>
            <person name="Dannebaum R.O."/>
            <person name="Kuo R.C."/>
            <person name="Labutti K."/>
            <person name="Haridas S."/>
            <person name="Kuo A."/>
            <person name="Salamov A."/>
            <person name="Ahrendt S.R."/>
            <person name="Lipzen A."/>
            <person name="Sullivan W."/>
            <person name="Andreopoulos W.B."/>
            <person name="Clum A."/>
            <person name="Lindquist E."/>
            <person name="Daum C."/>
            <person name="Ramamoorthy G.K."/>
            <person name="Gryganskyi A."/>
            <person name="Culley D."/>
            <person name="Magnuson J.K."/>
            <person name="James T.Y."/>
            <person name="O'Malley M.A."/>
            <person name="Stajich J.E."/>
            <person name="Spatafora J.W."/>
            <person name="Visel A."/>
            <person name="Grigoriev I.V."/>
        </authorList>
    </citation>
    <scope>NUCLEOTIDE SEQUENCE [LARGE SCALE GENOMIC DNA]</scope>
    <source>
        <strain evidence="1 2">NRRL 3116</strain>
    </source>
</reference>
<sequence>MVLVHWGQPPNVTPLLTFRGNNRPSLHNFCSKWPKDRISVILWRHSHLQLQHQGLFCYLHHH</sequence>
<accession>A0A1Y2GGZ2</accession>
<proteinExistence type="predicted"/>
<dbReference type="RefSeq" id="XP_021879330.1">
    <property type="nucleotide sequence ID" value="XM_022024910.1"/>
</dbReference>
<keyword evidence="2" id="KW-1185">Reference proteome</keyword>
<dbReference type="EMBL" id="MCFF01000030">
    <property type="protein sequence ID" value="ORZ10609.1"/>
    <property type="molecule type" value="Genomic_DNA"/>
</dbReference>
<protein>
    <submittedName>
        <fullName evidence="1">Uncharacterized protein</fullName>
    </submittedName>
</protein>
<evidence type="ECO:0000313" key="1">
    <source>
        <dbReference type="EMBL" id="ORZ10609.1"/>
    </source>
</evidence>
<organism evidence="1 2">
    <name type="scientific">Lobosporangium transversale</name>
    <dbReference type="NCBI Taxonomy" id="64571"/>
    <lineage>
        <taxon>Eukaryota</taxon>
        <taxon>Fungi</taxon>
        <taxon>Fungi incertae sedis</taxon>
        <taxon>Mucoromycota</taxon>
        <taxon>Mortierellomycotina</taxon>
        <taxon>Mortierellomycetes</taxon>
        <taxon>Mortierellales</taxon>
        <taxon>Mortierellaceae</taxon>
        <taxon>Lobosporangium</taxon>
    </lineage>
</organism>
<gene>
    <name evidence="1" type="ORF">BCR41DRAFT_357470</name>
</gene>